<comment type="caution">
    <text evidence="2">The sequence shown here is derived from an EMBL/GenBank/DDBJ whole genome shotgun (WGS) entry which is preliminary data.</text>
</comment>
<dbReference type="Pfam" id="PF00078">
    <property type="entry name" value="RVT_1"/>
    <property type="match status" value="1"/>
</dbReference>
<feature type="domain" description="Reverse transcriptase" evidence="1">
    <location>
        <begin position="32"/>
        <end position="106"/>
    </location>
</feature>
<sequence length="143" mass="16345">MELKEDFFSFMNDFHMNGKLVKGLNNTFIALIPKKDNPANLNDFRPISLVGSIYKVLSKVLANRMKKFLPKLIDETQSAFVQGRQILDGVLIANEVIDEAKRKKRDVLLFKVVFKLTSGLKVNFHKSELMGIHVQPQWLKDAA</sequence>
<accession>A0A392Q4J7</accession>
<dbReference type="PANTHER" id="PTHR46890">
    <property type="entry name" value="NON-LTR RETROLELEMENT REVERSE TRANSCRIPTASE-LIKE PROTEIN-RELATED"/>
    <property type="match status" value="1"/>
</dbReference>
<dbReference type="InterPro" id="IPR052343">
    <property type="entry name" value="Retrotransposon-Effector_Assoc"/>
</dbReference>
<proteinExistence type="predicted"/>
<keyword evidence="2" id="KW-0808">Transferase</keyword>
<organism evidence="2 3">
    <name type="scientific">Trifolium medium</name>
    <dbReference type="NCBI Taxonomy" id="97028"/>
    <lineage>
        <taxon>Eukaryota</taxon>
        <taxon>Viridiplantae</taxon>
        <taxon>Streptophyta</taxon>
        <taxon>Embryophyta</taxon>
        <taxon>Tracheophyta</taxon>
        <taxon>Spermatophyta</taxon>
        <taxon>Magnoliopsida</taxon>
        <taxon>eudicotyledons</taxon>
        <taxon>Gunneridae</taxon>
        <taxon>Pentapetalae</taxon>
        <taxon>rosids</taxon>
        <taxon>fabids</taxon>
        <taxon>Fabales</taxon>
        <taxon>Fabaceae</taxon>
        <taxon>Papilionoideae</taxon>
        <taxon>50 kb inversion clade</taxon>
        <taxon>NPAAA clade</taxon>
        <taxon>Hologalegina</taxon>
        <taxon>IRL clade</taxon>
        <taxon>Trifolieae</taxon>
        <taxon>Trifolium</taxon>
    </lineage>
</organism>
<dbReference type="PANTHER" id="PTHR46890:SF48">
    <property type="entry name" value="RNA-DIRECTED DNA POLYMERASE"/>
    <property type="match status" value="1"/>
</dbReference>
<name>A0A392Q4J7_9FABA</name>
<evidence type="ECO:0000313" key="3">
    <source>
        <dbReference type="Proteomes" id="UP000265520"/>
    </source>
</evidence>
<dbReference type="EMBL" id="LXQA010111679">
    <property type="protein sequence ID" value="MCI18759.1"/>
    <property type="molecule type" value="Genomic_DNA"/>
</dbReference>
<dbReference type="Proteomes" id="UP000265520">
    <property type="component" value="Unassembled WGS sequence"/>
</dbReference>
<keyword evidence="2" id="KW-0418">Kinase</keyword>
<dbReference type="GO" id="GO:0016301">
    <property type="term" value="F:kinase activity"/>
    <property type="evidence" value="ECO:0007669"/>
    <property type="project" value="UniProtKB-KW"/>
</dbReference>
<evidence type="ECO:0000313" key="2">
    <source>
        <dbReference type="EMBL" id="MCI18759.1"/>
    </source>
</evidence>
<evidence type="ECO:0000259" key="1">
    <source>
        <dbReference type="Pfam" id="PF00078"/>
    </source>
</evidence>
<reference evidence="2 3" key="1">
    <citation type="journal article" date="2018" name="Front. Plant Sci.">
        <title>Red Clover (Trifolium pratense) and Zigzag Clover (T. medium) - A Picture of Genomic Similarities and Differences.</title>
        <authorList>
            <person name="Dluhosova J."/>
            <person name="Istvanek J."/>
            <person name="Nedelnik J."/>
            <person name="Repkova J."/>
        </authorList>
    </citation>
    <scope>NUCLEOTIDE SEQUENCE [LARGE SCALE GENOMIC DNA]</scope>
    <source>
        <strain evidence="3">cv. 10/8</strain>
        <tissue evidence="2">Leaf</tissue>
    </source>
</reference>
<gene>
    <name evidence="2" type="ORF">A2U01_0039914</name>
</gene>
<keyword evidence="2" id="KW-0675">Receptor</keyword>
<dbReference type="AlphaFoldDB" id="A0A392Q4J7"/>
<keyword evidence="3" id="KW-1185">Reference proteome</keyword>
<dbReference type="InterPro" id="IPR000477">
    <property type="entry name" value="RT_dom"/>
</dbReference>
<protein>
    <submittedName>
        <fullName evidence="2">Cysteine-rich receptor-like protein kinase</fullName>
    </submittedName>
</protein>